<dbReference type="EC" id="1.16.1.6" evidence="6"/>
<dbReference type="OrthoDB" id="409189at2759"/>
<evidence type="ECO:0000256" key="5">
    <source>
        <dbReference type="ARBA" id="ARBA00012308"/>
    </source>
</evidence>
<evidence type="ECO:0000256" key="3">
    <source>
        <dbReference type="ARBA" id="ARBA00004496"/>
    </source>
</evidence>
<name>E4XBS4_OIKDI</name>
<dbReference type="InParanoid" id="E4XBS4"/>
<reference evidence="23" key="1">
    <citation type="journal article" date="2010" name="Science">
        <title>Plasticity of animal genome architecture unmasked by rapid evolution of a pelagic tunicate.</title>
        <authorList>
            <person name="Denoeud F."/>
            <person name="Henriet S."/>
            <person name="Mungpakdee S."/>
            <person name="Aury J.M."/>
            <person name="Da Silva C."/>
            <person name="Brinkmann H."/>
            <person name="Mikhaleva J."/>
            <person name="Olsen L.C."/>
            <person name="Jubin C."/>
            <person name="Canestro C."/>
            <person name="Bouquet J.M."/>
            <person name="Danks G."/>
            <person name="Poulain J."/>
            <person name="Campsteijn C."/>
            <person name="Adamski M."/>
            <person name="Cross I."/>
            <person name="Yadetie F."/>
            <person name="Muffato M."/>
            <person name="Louis A."/>
            <person name="Butcher S."/>
            <person name="Tsagkogeorga G."/>
            <person name="Konrad A."/>
            <person name="Singh S."/>
            <person name="Jensen M.F."/>
            <person name="Cong E.H."/>
            <person name="Eikeseth-Otteraa H."/>
            <person name="Noel B."/>
            <person name="Anthouard V."/>
            <person name="Porcel B.M."/>
            <person name="Kachouri-Lafond R."/>
            <person name="Nishino A."/>
            <person name="Ugolini M."/>
            <person name="Chourrout P."/>
            <person name="Nishida H."/>
            <person name="Aasland R."/>
            <person name="Huzurbazar S."/>
            <person name="Westhof E."/>
            <person name="Delsuc F."/>
            <person name="Lehrach H."/>
            <person name="Reinhardt R."/>
            <person name="Weissenbach J."/>
            <person name="Roy S.W."/>
            <person name="Artiguenave F."/>
            <person name="Postlethwait J.H."/>
            <person name="Manak J.R."/>
            <person name="Thompson E.M."/>
            <person name="Jaillon O."/>
            <person name="Du Pasquier L."/>
            <person name="Boudinot P."/>
            <person name="Liberles D.A."/>
            <person name="Volff J.N."/>
            <person name="Philippe H."/>
            <person name="Lenhard B."/>
            <person name="Roest Crollius H."/>
            <person name="Wincker P."/>
            <person name="Chourrout D."/>
        </authorList>
    </citation>
    <scope>NUCLEOTIDE SEQUENCE [LARGE SCALE GENOMIC DNA]</scope>
</reference>
<dbReference type="EMBL" id="FN653034">
    <property type="protein sequence ID" value="CBY09049.1"/>
    <property type="molecule type" value="Genomic_DNA"/>
</dbReference>
<keyword evidence="8" id="KW-0963">Cytoplasm</keyword>
<gene>
    <name evidence="23" type="ORF">GSOID_T00006580001</name>
</gene>
<keyword evidence="9" id="KW-0170">Cobalt</keyword>
<comment type="similarity">
    <text evidence="4">Belongs to the MMACHC family.</text>
</comment>
<evidence type="ECO:0000256" key="18">
    <source>
        <dbReference type="ARBA" id="ARBA00032650"/>
    </source>
</evidence>
<dbReference type="GO" id="GO:0071949">
    <property type="term" value="F:FAD binding"/>
    <property type="evidence" value="ECO:0007669"/>
    <property type="project" value="TreeGrafter"/>
</dbReference>
<dbReference type="GO" id="GO:0031419">
    <property type="term" value="F:cobalamin binding"/>
    <property type="evidence" value="ECO:0007669"/>
    <property type="project" value="UniProtKB-KW"/>
</dbReference>
<evidence type="ECO:0000256" key="7">
    <source>
        <dbReference type="ARBA" id="ARBA00014027"/>
    </source>
</evidence>
<dbReference type="GO" id="GO:0005737">
    <property type="term" value="C:cytoplasm"/>
    <property type="evidence" value="ECO:0007669"/>
    <property type="project" value="UniProtKB-SubCell"/>
</dbReference>
<dbReference type="GO" id="GO:0033787">
    <property type="term" value="F:cyanocobalamin reductase (cyanide-eliminating) (NADP+) activity"/>
    <property type="evidence" value="ECO:0007669"/>
    <property type="project" value="UniProtKB-EC"/>
</dbReference>
<evidence type="ECO:0000256" key="13">
    <source>
        <dbReference type="ARBA" id="ARBA00022857"/>
    </source>
</evidence>
<dbReference type="Pfam" id="PF16690">
    <property type="entry name" value="MMACHC"/>
    <property type="match status" value="1"/>
</dbReference>
<comment type="catalytic activity">
    <reaction evidence="22">
        <text>apo-[alkylcobalamin reductase] + an R-cob(III)alamin + glutathione = cob(I)alamin-[alkylcobalamin reductase] + an S-substituted glutathione + H(+)</text>
        <dbReference type="Rhea" id="RHEA:40719"/>
        <dbReference type="Rhea" id="RHEA-COMP:14730"/>
        <dbReference type="Rhea" id="RHEA-COMP:14731"/>
        <dbReference type="ChEBI" id="CHEBI:15378"/>
        <dbReference type="ChEBI" id="CHEBI:57925"/>
        <dbReference type="ChEBI" id="CHEBI:60488"/>
        <dbReference type="ChEBI" id="CHEBI:83228"/>
        <dbReference type="ChEBI" id="CHEBI:90779"/>
        <dbReference type="ChEBI" id="CHEBI:140785"/>
        <dbReference type="EC" id="2.5.1.151"/>
    </reaction>
    <physiologicalReaction direction="left-to-right" evidence="22">
        <dbReference type="Rhea" id="RHEA:40720"/>
    </physiologicalReaction>
</comment>
<keyword evidence="11" id="KW-0288">FMN</keyword>
<dbReference type="InterPro" id="IPR032037">
    <property type="entry name" value="MMACHC"/>
</dbReference>
<evidence type="ECO:0000256" key="4">
    <source>
        <dbReference type="ARBA" id="ARBA00007762"/>
    </source>
</evidence>
<evidence type="ECO:0000313" key="23">
    <source>
        <dbReference type="EMBL" id="CBY09049.1"/>
    </source>
</evidence>
<evidence type="ECO:0000256" key="21">
    <source>
        <dbReference type="ARBA" id="ARBA00048537"/>
    </source>
</evidence>
<comment type="catalytic activity">
    <reaction evidence="21">
        <text>apo-[alkylcobalamin reductase] + adenosylcob(III)alamin + glutathione = S-adenosylglutathione + cob(I)alamin-[alkylcobalamin reductase] + H(+)</text>
        <dbReference type="Rhea" id="RHEA:63136"/>
        <dbReference type="Rhea" id="RHEA-COMP:14730"/>
        <dbReference type="Rhea" id="RHEA-COMP:14731"/>
        <dbReference type="ChEBI" id="CHEBI:15378"/>
        <dbReference type="ChEBI" id="CHEBI:18408"/>
        <dbReference type="ChEBI" id="CHEBI:57925"/>
        <dbReference type="ChEBI" id="CHEBI:60488"/>
        <dbReference type="ChEBI" id="CHEBI:83228"/>
        <dbReference type="ChEBI" id="CHEBI:146184"/>
        <dbReference type="EC" id="2.5.1.151"/>
    </reaction>
    <physiologicalReaction direction="left-to-right" evidence="21">
        <dbReference type="Rhea" id="RHEA:63137"/>
    </physiologicalReaction>
</comment>
<keyword evidence="10" id="KW-0285">Flavoprotein</keyword>
<accession>E4XBS4</accession>
<comment type="cofactor">
    <cofactor evidence="1">
        <name>FMN</name>
        <dbReference type="ChEBI" id="CHEBI:58210"/>
    </cofactor>
</comment>
<evidence type="ECO:0000256" key="1">
    <source>
        <dbReference type="ARBA" id="ARBA00001917"/>
    </source>
</evidence>
<dbReference type="GO" id="GO:0032451">
    <property type="term" value="F:demethylase activity"/>
    <property type="evidence" value="ECO:0007669"/>
    <property type="project" value="TreeGrafter"/>
</dbReference>
<evidence type="ECO:0000256" key="9">
    <source>
        <dbReference type="ARBA" id="ARBA00022628"/>
    </source>
</evidence>
<keyword evidence="9" id="KW-0846">Cobalamin</keyword>
<dbReference type="Proteomes" id="UP000001307">
    <property type="component" value="Unassembled WGS sequence"/>
</dbReference>
<evidence type="ECO:0000256" key="10">
    <source>
        <dbReference type="ARBA" id="ARBA00022630"/>
    </source>
</evidence>
<evidence type="ECO:0000256" key="12">
    <source>
        <dbReference type="ARBA" id="ARBA00022827"/>
    </source>
</evidence>
<comment type="cofactor">
    <cofactor evidence="2">
        <name>FAD</name>
        <dbReference type="ChEBI" id="CHEBI:57692"/>
    </cofactor>
</comment>
<comment type="catalytic activity">
    <reaction evidence="20">
        <text>2 cob(II)alamin-[cyanocobalamin reductase] + 2 hydrogen cyanide + NADP(+) = 2 cyanocob(III)alamin + 2 apo-[cyanocobalamin reductase] + NADPH + H(+)</text>
        <dbReference type="Rhea" id="RHEA:16113"/>
        <dbReference type="Rhea" id="RHEA-COMP:14717"/>
        <dbReference type="Rhea" id="RHEA-COMP:14718"/>
        <dbReference type="ChEBI" id="CHEBI:15378"/>
        <dbReference type="ChEBI" id="CHEBI:16304"/>
        <dbReference type="ChEBI" id="CHEBI:17439"/>
        <dbReference type="ChEBI" id="CHEBI:18407"/>
        <dbReference type="ChEBI" id="CHEBI:57783"/>
        <dbReference type="ChEBI" id="CHEBI:58349"/>
        <dbReference type="ChEBI" id="CHEBI:83228"/>
        <dbReference type="EC" id="1.16.1.6"/>
    </reaction>
    <physiologicalReaction direction="right-to-left" evidence="20">
        <dbReference type="Rhea" id="RHEA:16115"/>
    </physiologicalReaction>
</comment>
<sequence length="137" mass="16111">MTVMHISGCAYLYQKADVTNVEELNKRLPENLKDQRLLGVCLHKDFGGYFSARTVVLTNTQIDEKYRRKIEPARLLKWEEDIIELLVEMNTNWAEGKWRDFGEPTVKYSKEAKRYFDAAPKDRHKIIEEIRSKSCAE</sequence>
<keyword evidence="12" id="KW-0274">FAD</keyword>
<evidence type="ECO:0000256" key="19">
    <source>
        <dbReference type="ARBA" id="ARBA00047294"/>
    </source>
</evidence>
<keyword evidence="14" id="KW-0560">Oxidoreductase</keyword>
<keyword evidence="24" id="KW-1185">Reference proteome</keyword>
<evidence type="ECO:0000256" key="14">
    <source>
        <dbReference type="ARBA" id="ARBA00023002"/>
    </source>
</evidence>
<evidence type="ECO:0000256" key="22">
    <source>
        <dbReference type="ARBA" id="ARBA00049505"/>
    </source>
</evidence>
<evidence type="ECO:0000313" key="24">
    <source>
        <dbReference type="Proteomes" id="UP000001307"/>
    </source>
</evidence>
<proteinExistence type="inferred from homology"/>
<keyword evidence="13" id="KW-0521">NADP</keyword>
<protein>
    <recommendedName>
        <fullName evidence="7">Cyanocobalamin reductase / alkylcobalamin dealkylase</fullName>
        <ecNumber evidence="6">1.16.1.6</ecNumber>
        <ecNumber evidence="5">2.5.1.151</ecNumber>
    </recommendedName>
    <alternativeName>
        <fullName evidence="18">Alkylcobalamin:glutathione S-alkyltransferase</fullName>
    </alternativeName>
    <alternativeName>
        <fullName evidence="17">CblC</fullName>
    </alternativeName>
    <alternativeName>
        <fullName evidence="16">Cyanocobalamin reductase (cyanide-eliminating)</fullName>
    </alternativeName>
    <alternativeName>
        <fullName evidence="15">Methylmalonic aciduria and homocystinuria type C protein</fullName>
    </alternativeName>
</protein>
<evidence type="ECO:0000256" key="16">
    <source>
        <dbReference type="ARBA" id="ARBA00031313"/>
    </source>
</evidence>
<evidence type="ECO:0000256" key="17">
    <source>
        <dbReference type="ARBA" id="ARBA00031815"/>
    </source>
</evidence>
<dbReference type="PANTHER" id="PTHR31457:SF2">
    <property type="entry name" value="CYANOCOBALAMIN REDUCTASE _ ALKYLCOBALAMIN DEALKYLASE"/>
    <property type="match status" value="1"/>
</dbReference>
<comment type="subcellular location">
    <subcellularLocation>
        <location evidence="3">Cytoplasm</location>
    </subcellularLocation>
</comment>
<dbReference type="EC" id="2.5.1.151" evidence="5"/>
<evidence type="ECO:0000256" key="15">
    <source>
        <dbReference type="ARBA" id="ARBA00031056"/>
    </source>
</evidence>
<comment type="catalytic activity">
    <reaction evidence="19">
        <text>apo-[alkylcobalamin reductase] + methylcob(III)alamin + glutathione = S-methyl glutathione + cob(I)alamin-[alkylcobalamin reductase] + H(+)</text>
        <dbReference type="Rhea" id="RHEA:63132"/>
        <dbReference type="Rhea" id="RHEA-COMP:14730"/>
        <dbReference type="Rhea" id="RHEA-COMP:14731"/>
        <dbReference type="ChEBI" id="CHEBI:15378"/>
        <dbReference type="ChEBI" id="CHEBI:28115"/>
        <dbReference type="ChEBI" id="CHEBI:57925"/>
        <dbReference type="ChEBI" id="CHEBI:60488"/>
        <dbReference type="ChEBI" id="CHEBI:83228"/>
        <dbReference type="ChEBI" id="CHEBI:141467"/>
        <dbReference type="EC" id="2.5.1.151"/>
    </reaction>
    <physiologicalReaction direction="left-to-right" evidence="19">
        <dbReference type="Rhea" id="RHEA:63133"/>
    </physiologicalReaction>
</comment>
<organism evidence="23">
    <name type="scientific">Oikopleura dioica</name>
    <name type="common">Tunicate</name>
    <dbReference type="NCBI Taxonomy" id="34765"/>
    <lineage>
        <taxon>Eukaryota</taxon>
        <taxon>Metazoa</taxon>
        <taxon>Chordata</taxon>
        <taxon>Tunicata</taxon>
        <taxon>Appendicularia</taxon>
        <taxon>Copelata</taxon>
        <taxon>Oikopleuridae</taxon>
        <taxon>Oikopleura</taxon>
    </lineage>
</organism>
<evidence type="ECO:0000256" key="11">
    <source>
        <dbReference type="ARBA" id="ARBA00022643"/>
    </source>
</evidence>
<evidence type="ECO:0000256" key="6">
    <source>
        <dbReference type="ARBA" id="ARBA00012666"/>
    </source>
</evidence>
<dbReference type="AlphaFoldDB" id="E4XBS4"/>
<evidence type="ECO:0000256" key="20">
    <source>
        <dbReference type="ARBA" id="ARBA00047958"/>
    </source>
</evidence>
<evidence type="ECO:0000256" key="2">
    <source>
        <dbReference type="ARBA" id="ARBA00001974"/>
    </source>
</evidence>
<dbReference type="PANTHER" id="PTHR31457">
    <property type="entry name" value="METHYLMALONIC ACIDURIA AND HOMOCYSTINURIA TYPE C PROTEIN"/>
    <property type="match status" value="1"/>
</dbReference>
<dbReference type="GO" id="GO:0009235">
    <property type="term" value="P:cobalamin metabolic process"/>
    <property type="evidence" value="ECO:0007669"/>
    <property type="project" value="TreeGrafter"/>
</dbReference>
<evidence type="ECO:0000256" key="8">
    <source>
        <dbReference type="ARBA" id="ARBA00022490"/>
    </source>
</evidence>